<gene>
    <name evidence="1" type="ORF">Fadolivirus_1_323</name>
</gene>
<sequence length="213" mass="25690">MEQNLLLLLNQYDKERDIKKYNILHKLEYYNNYNVDTSFKTKKEKEELAKYIHQNYHKMDDIEMKHVVLKCLDQNKIKQLLLSYELDNYKMKSKKNMTFEEFKNEAVKILLRYQNKAGGFLLEDINWEIYDPGSLEYDVKNNEMLFVNTLDKSDIDDEETYYYLKKIVKKLNMIGENFNVELRQLFEEGDKIAKILLWVTNKNIINDNPEIGL</sequence>
<protein>
    <submittedName>
        <fullName evidence="1">Uncharacterized protein</fullName>
    </submittedName>
</protein>
<dbReference type="EMBL" id="MT418680">
    <property type="protein sequence ID" value="QKF93781.1"/>
    <property type="molecule type" value="Genomic_DNA"/>
</dbReference>
<keyword evidence="2" id="KW-1185">Reference proteome</keyword>
<accession>A0A7D3R0L4</accession>
<evidence type="ECO:0000313" key="2">
    <source>
        <dbReference type="Proteomes" id="UP001162001"/>
    </source>
</evidence>
<organism evidence="1 2">
    <name type="scientific">Fadolivirus FV1/VV64</name>
    <dbReference type="NCBI Taxonomy" id="3070911"/>
    <lineage>
        <taxon>Viruses</taxon>
        <taxon>Varidnaviria</taxon>
        <taxon>Bamfordvirae</taxon>
        <taxon>Nucleocytoviricota</taxon>
        <taxon>Megaviricetes</taxon>
        <taxon>Imitervirales</taxon>
        <taxon>Mimiviridae</taxon>
        <taxon>Klosneuvirinae</taxon>
        <taxon>Fadolivirus</taxon>
        <taxon>Fadolivirus algeromassiliense</taxon>
    </lineage>
</organism>
<dbReference type="Proteomes" id="UP001162001">
    <property type="component" value="Segment"/>
</dbReference>
<name>A0A7D3R0L4_9VIRU</name>
<proteinExistence type="predicted"/>
<evidence type="ECO:0000313" key="1">
    <source>
        <dbReference type="EMBL" id="QKF93781.1"/>
    </source>
</evidence>
<reference evidence="1 2" key="1">
    <citation type="submission" date="2020-04" db="EMBL/GenBank/DDBJ databases">
        <title>Advantages and limits of metagenomic assembly and binning of a giant virus.</title>
        <authorList>
            <person name="Schulz F."/>
            <person name="Andreani J."/>
            <person name="Francis R."/>
            <person name="Boudjemaa H."/>
            <person name="Bou Khalil J.Y."/>
            <person name="Lee J."/>
            <person name="La Scola B."/>
            <person name="Woyke T."/>
        </authorList>
    </citation>
    <scope>NUCLEOTIDE SEQUENCE [LARGE SCALE GENOMIC DNA]</scope>
    <source>
        <strain evidence="1 2">FV1/VV64</strain>
    </source>
</reference>